<dbReference type="AlphaFoldDB" id="A0A9D1H8X1"/>
<feature type="chain" id="PRO_5039500336" description="Lipoprotein" evidence="1">
    <location>
        <begin position="23"/>
        <end position="232"/>
    </location>
</feature>
<feature type="signal peptide" evidence="1">
    <location>
        <begin position="1"/>
        <end position="22"/>
    </location>
</feature>
<dbReference type="PROSITE" id="PS51257">
    <property type="entry name" value="PROKAR_LIPOPROTEIN"/>
    <property type="match status" value="1"/>
</dbReference>
<dbReference type="Proteomes" id="UP000824160">
    <property type="component" value="Unassembled WGS sequence"/>
</dbReference>
<gene>
    <name evidence="2" type="ORF">IAC43_08340</name>
</gene>
<evidence type="ECO:0000256" key="1">
    <source>
        <dbReference type="SAM" id="SignalP"/>
    </source>
</evidence>
<protein>
    <recommendedName>
        <fullName evidence="4">Lipoprotein</fullName>
    </recommendedName>
</protein>
<keyword evidence="1" id="KW-0732">Signal</keyword>
<evidence type="ECO:0008006" key="4">
    <source>
        <dbReference type="Google" id="ProtNLM"/>
    </source>
</evidence>
<evidence type="ECO:0000313" key="2">
    <source>
        <dbReference type="EMBL" id="HIT95182.1"/>
    </source>
</evidence>
<accession>A0A9D1H8X1</accession>
<comment type="caution">
    <text evidence="2">The sequence shown here is derived from an EMBL/GenBank/DDBJ whole genome shotgun (WGS) entry which is preliminary data.</text>
</comment>
<sequence length="232" mass="25402">MKKRLLQLVLCLMVVCAFLSMAGCGQQTESWVEGFGEAGRCSGVSEIEKQLGLPGGSLQKTDSDGGAELYAVEGCTELLPAEMPEGVQTTLSVLLVDGKTVRILLEHVVSGEPVPDAVYRVMADQCAELKNAFPASAFETFYEGIGSVNGEQPLPFTSRYPDEQSYLTGWEKVAGGEVIGLQGEEWQWLDEQAGLMMGVTLYSTLGGTRYNWEVQNYDGYQEYLYTRVFSES</sequence>
<proteinExistence type="predicted"/>
<evidence type="ECO:0000313" key="3">
    <source>
        <dbReference type="Proteomes" id="UP000824160"/>
    </source>
</evidence>
<organism evidence="2 3">
    <name type="scientific">Candidatus Faecivivens stercoripullorum</name>
    <dbReference type="NCBI Taxonomy" id="2840805"/>
    <lineage>
        <taxon>Bacteria</taxon>
        <taxon>Bacillati</taxon>
        <taxon>Bacillota</taxon>
        <taxon>Clostridia</taxon>
        <taxon>Eubacteriales</taxon>
        <taxon>Oscillospiraceae</taxon>
        <taxon>Oscillospiraceae incertae sedis</taxon>
        <taxon>Candidatus Faecivivens</taxon>
    </lineage>
</organism>
<reference evidence="2" key="2">
    <citation type="journal article" date="2021" name="PeerJ">
        <title>Extensive microbial diversity within the chicken gut microbiome revealed by metagenomics and culture.</title>
        <authorList>
            <person name="Gilroy R."/>
            <person name="Ravi A."/>
            <person name="Getino M."/>
            <person name="Pursley I."/>
            <person name="Horton D.L."/>
            <person name="Alikhan N.F."/>
            <person name="Baker D."/>
            <person name="Gharbi K."/>
            <person name="Hall N."/>
            <person name="Watson M."/>
            <person name="Adriaenssens E.M."/>
            <person name="Foster-Nyarko E."/>
            <person name="Jarju S."/>
            <person name="Secka A."/>
            <person name="Antonio M."/>
            <person name="Oren A."/>
            <person name="Chaudhuri R.R."/>
            <person name="La Ragione R."/>
            <person name="Hildebrand F."/>
            <person name="Pallen M.J."/>
        </authorList>
    </citation>
    <scope>NUCLEOTIDE SEQUENCE</scope>
    <source>
        <strain evidence="2">ChiBcec7-5410</strain>
    </source>
</reference>
<reference evidence="2" key="1">
    <citation type="submission" date="2020-10" db="EMBL/GenBank/DDBJ databases">
        <authorList>
            <person name="Gilroy R."/>
        </authorList>
    </citation>
    <scope>NUCLEOTIDE SEQUENCE</scope>
    <source>
        <strain evidence="2">ChiBcec7-5410</strain>
    </source>
</reference>
<dbReference type="EMBL" id="DVLW01000229">
    <property type="protein sequence ID" value="HIT95182.1"/>
    <property type="molecule type" value="Genomic_DNA"/>
</dbReference>
<name>A0A9D1H8X1_9FIRM</name>